<comment type="caution">
    <text evidence="1">The sequence shown here is derived from an EMBL/GenBank/DDBJ whole genome shotgun (WGS) entry which is preliminary data.</text>
</comment>
<evidence type="ECO:0000313" key="1">
    <source>
        <dbReference type="EMBL" id="MBO1306549.1"/>
    </source>
</evidence>
<dbReference type="Proteomes" id="UP000664601">
    <property type="component" value="Unassembled WGS sequence"/>
</dbReference>
<organism evidence="1 2">
    <name type="scientific">Candidatus Enterococcus moelleringii</name>
    <dbReference type="NCBI Taxonomy" id="2815325"/>
    <lineage>
        <taxon>Bacteria</taxon>
        <taxon>Bacillati</taxon>
        <taxon>Bacillota</taxon>
        <taxon>Bacilli</taxon>
        <taxon>Lactobacillales</taxon>
        <taxon>Enterococcaceae</taxon>
        <taxon>Enterococcus</taxon>
    </lineage>
</organism>
<dbReference type="RefSeq" id="WP_207673476.1">
    <property type="nucleotide sequence ID" value="NZ_JAFREM010000016.1"/>
</dbReference>
<accession>A0ABS3LA93</accession>
<protein>
    <submittedName>
        <fullName evidence="1">Uncharacterized protein</fullName>
    </submittedName>
</protein>
<gene>
    <name evidence="1" type="ORF">JZO70_10270</name>
</gene>
<keyword evidence="2" id="KW-1185">Reference proteome</keyword>
<sequence length="156" mass="18043">MTIQINGVTLEAQLSQINDKYLIKKKIRCSLDREQIEQSFFDQKIVEVVAGNKVYHLRVLRCIEQHQGKHKYLFAYMEPVKQDETFQECVNAALSTELFKLKLQNELLVSILVDNGLIPSTDEANPLQALTAEEIQEKSKDFRIAFSNEVQETYFS</sequence>
<evidence type="ECO:0000313" key="2">
    <source>
        <dbReference type="Proteomes" id="UP000664601"/>
    </source>
</evidence>
<name>A0ABS3LA93_9ENTE</name>
<reference evidence="1 2" key="1">
    <citation type="submission" date="2021-03" db="EMBL/GenBank/DDBJ databases">
        <title>Enterococcal diversity collection.</title>
        <authorList>
            <person name="Gilmore M.S."/>
            <person name="Schwartzman J."/>
            <person name="Van Tyne D."/>
            <person name="Martin M."/>
            <person name="Earl A.M."/>
            <person name="Manson A.L."/>
            <person name="Straub T."/>
            <person name="Salamzade R."/>
            <person name="Saavedra J."/>
            <person name="Lebreton F."/>
            <person name="Prichula J."/>
            <person name="Schaufler K."/>
            <person name="Gaca A."/>
            <person name="Sgardioli B."/>
            <person name="Wagenaar J."/>
            <person name="Strong T."/>
        </authorList>
    </citation>
    <scope>NUCLEOTIDE SEQUENCE [LARGE SCALE GENOMIC DNA]</scope>
    <source>
        <strain evidence="1 2">669A</strain>
    </source>
</reference>
<dbReference type="EMBL" id="JAFREM010000016">
    <property type="protein sequence ID" value="MBO1306549.1"/>
    <property type="molecule type" value="Genomic_DNA"/>
</dbReference>
<proteinExistence type="predicted"/>